<dbReference type="Pfam" id="PF14916">
    <property type="entry name" value="CCDC92"/>
    <property type="match status" value="1"/>
</dbReference>
<gene>
    <name evidence="4" type="ORF">HHI36_015171</name>
</gene>
<proteinExistence type="predicted"/>
<evidence type="ECO:0000313" key="4">
    <source>
        <dbReference type="EMBL" id="KAL3273743.1"/>
    </source>
</evidence>
<evidence type="ECO:0000256" key="2">
    <source>
        <dbReference type="SAM" id="Coils"/>
    </source>
</evidence>
<dbReference type="AlphaFoldDB" id="A0ABD2N553"/>
<feature type="coiled-coil region" evidence="2">
    <location>
        <begin position="69"/>
        <end position="114"/>
    </location>
</feature>
<accession>A0ABD2N553</accession>
<dbReference type="EMBL" id="JABFTP020000062">
    <property type="protein sequence ID" value="KAL3273743.1"/>
    <property type="molecule type" value="Genomic_DNA"/>
</dbReference>
<organism evidence="4 5">
    <name type="scientific">Cryptolaemus montrouzieri</name>
    <dbReference type="NCBI Taxonomy" id="559131"/>
    <lineage>
        <taxon>Eukaryota</taxon>
        <taxon>Metazoa</taxon>
        <taxon>Ecdysozoa</taxon>
        <taxon>Arthropoda</taxon>
        <taxon>Hexapoda</taxon>
        <taxon>Insecta</taxon>
        <taxon>Pterygota</taxon>
        <taxon>Neoptera</taxon>
        <taxon>Endopterygota</taxon>
        <taxon>Coleoptera</taxon>
        <taxon>Polyphaga</taxon>
        <taxon>Cucujiformia</taxon>
        <taxon>Coccinelloidea</taxon>
        <taxon>Coccinellidae</taxon>
        <taxon>Scymninae</taxon>
        <taxon>Scymnini</taxon>
        <taxon>Cryptolaemus</taxon>
    </lineage>
</organism>
<sequence>MRHCGLQRSSYFEGSKKVPLNTVVLPPLSPNFVENGAQLLLVNKSKSNVNGELVAVSRSQDGTPRIFERTAENVRIAQLEQNIKFLQDQHQIMLNDLHNEIEVLRSKNRDLQFQLIFNKISQFLHKPLLRHLLMMNTRFSQVLINLHSHLRFMLNC</sequence>
<reference evidence="4 5" key="1">
    <citation type="journal article" date="2021" name="BMC Biol.">
        <title>Horizontally acquired antibacterial genes associated with adaptive radiation of ladybird beetles.</title>
        <authorList>
            <person name="Li H.S."/>
            <person name="Tang X.F."/>
            <person name="Huang Y.H."/>
            <person name="Xu Z.Y."/>
            <person name="Chen M.L."/>
            <person name="Du X.Y."/>
            <person name="Qiu B.Y."/>
            <person name="Chen P.T."/>
            <person name="Zhang W."/>
            <person name="Slipinski A."/>
            <person name="Escalona H.E."/>
            <person name="Waterhouse R.M."/>
            <person name="Zwick A."/>
            <person name="Pang H."/>
        </authorList>
    </citation>
    <scope>NUCLEOTIDE SEQUENCE [LARGE SCALE GENOMIC DNA]</scope>
    <source>
        <strain evidence="4">SYSU2018</strain>
    </source>
</reference>
<protein>
    <recommendedName>
        <fullName evidence="3">CCDC92/74 N-terminal domain-containing protein</fullName>
    </recommendedName>
</protein>
<dbReference type="InterPro" id="IPR039496">
    <property type="entry name" value="CCDC92/74_N"/>
</dbReference>
<dbReference type="InterPro" id="IPR040370">
    <property type="entry name" value="CCDC74A/CCDC74B/CCDC92"/>
</dbReference>
<evidence type="ECO:0000256" key="1">
    <source>
        <dbReference type="ARBA" id="ARBA00023054"/>
    </source>
</evidence>
<keyword evidence="5" id="KW-1185">Reference proteome</keyword>
<dbReference type="PANTHER" id="PTHR14882:SF5">
    <property type="entry name" value="COILED-COIL DOMAIN CONTAINING 74A"/>
    <property type="match status" value="1"/>
</dbReference>
<evidence type="ECO:0000259" key="3">
    <source>
        <dbReference type="Pfam" id="PF14916"/>
    </source>
</evidence>
<name>A0ABD2N553_9CUCU</name>
<keyword evidence="1 2" id="KW-0175">Coiled coil</keyword>
<evidence type="ECO:0000313" key="5">
    <source>
        <dbReference type="Proteomes" id="UP001516400"/>
    </source>
</evidence>
<comment type="caution">
    <text evidence="4">The sequence shown here is derived from an EMBL/GenBank/DDBJ whole genome shotgun (WGS) entry which is preliminary data.</text>
</comment>
<dbReference type="PANTHER" id="PTHR14882">
    <property type="entry name" value="COILED-COIL DOMAIN-CONTAINING 74A"/>
    <property type="match status" value="1"/>
</dbReference>
<dbReference type="Proteomes" id="UP001516400">
    <property type="component" value="Unassembled WGS sequence"/>
</dbReference>
<feature type="domain" description="CCDC92/74 N-terminal" evidence="3">
    <location>
        <begin position="74"/>
        <end position="122"/>
    </location>
</feature>